<feature type="domain" description="Leucine-rich repeat-containing N-terminal plant-type" evidence="13">
    <location>
        <begin position="23"/>
        <end position="58"/>
    </location>
</feature>
<dbReference type="InterPro" id="IPR032675">
    <property type="entry name" value="LRR_dom_sf"/>
</dbReference>
<keyword evidence="3" id="KW-1003">Cell membrane</keyword>
<evidence type="ECO:0000259" key="13">
    <source>
        <dbReference type="Pfam" id="PF08263"/>
    </source>
</evidence>
<evidence type="ECO:0000256" key="11">
    <source>
        <dbReference type="ARBA" id="ARBA00023180"/>
    </source>
</evidence>
<evidence type="ECO:0000313" key="14">
    <source>
        <dbReference type="EMBL" id="KAJ3684803.1"/>
    </source>
</evidence>
<proteinExistence type="inferred from homology"/>
<evidence type="ECO:0000256" key="4">
    <source>
        <dbReference type="ARBA" id="ARBA00022614"/>
    </source>
</evidence>
<dbReference type="GO" id="GO:0005886">
    <property type="term" value="C:plasma membrane"/>
    <property type="evidence" value="ECO:0007669"/>
    <property type="project" value="UniProtKB-SubCell"/>
</dbReference>
<dbReference type="AlphaFoldDB" id="A0AAD5Z195"/>
<dbReference type="PROSITE" id="PS51450">
    <property type="entry name" value="LRR"/>
    <property type="match status" value="1"/>
</dbReference>
<evidence type="ECO:0000256" key="7">
    <source>
        <dbReference type="ARBA" id="ARBA00022737"/>
    </source>
</evidence>
<evidence type="ECO:0000256" key="8">
    <source>
        <dbReference type="ARBA" id="ARBA00022989"/>
    </source>
</evidence>
<protein>
    <recommendedName>
        <fullName evidence="13">Leucine-rich repeat-containing N-terminal plant-type domain-containing protein</fullName>
    </recommendedName>
</protein>
<evidence type="ECO:0000256" key="12">
    <source>
        <dbReference type="SAM" id="SignalP"/>
    </source>
</evidence>
<accession>A0AAD5Z195</accession>
<keyword evidence="8" id="KW-1133">Transmembrane helix</keyword>
<evidence type="ECO:0000256" key="6">
    <source>
        <dbReference type="ARBA" id="ARBA00022729"/>
    </source>
</evidence>
<dbReference type="InterPro" id="IPR001611">
    <property type="entry name" value="Leu-rich_rpt"/>
</dbReference>
<dbReference type="PANTHER" id="PTHR48052:SF87">
    <property type="entry name" value="NON-SPECIFIC SERINE_THREONINE PROTEIN KINASE"/>
    <property type="match status" value="1"/>
</dbReference>
<feature type="signal peptide" evidence="12">
    <location>
        <begin position="1"/>
        <end position="22"/>
    </location>
</feature>
<dbReference type="Pfam" id="PF13516">
    <property type="entry name" value="LRR_6"/>
    <property type="match status" value="1"/>
</dbReference>
<keyword evidence="15" id="KW-1185">Reference proteome</keyword>
<dbReference type="PRINTS" id="PR00019">
    <property type="entry name" value="LEURICHRPT"/>
</dbReference>
<dbReference type="SUPFAM" id="SSF52058">
    <property type="entry name" value="L domain-like"/>
    <property type="match status" value="1"/>
</dbReference>
<keyword evidence="6 12" id="KW-0732">Signal</keyword>
<dbReference type="Proteomes" id="UP001210211">
    <property type="component" value="Unassembled WGS sequence"/>
</dbReference>
<gene>
    <name evidence="14" type="ORF">LUZ61_013967</name>
</gene>
<dbReference type="EMBL" id="JAMRDG010000002">
    <property type="protein sequence ID" value="KAJ3684803.1"/>
    <property type="molecule type" value="Genomic_DNA"/>
</dbReference>
<comment type="caution">
    <text evidence="14">The sequence shown here is derived from an EMBL/GenBank/DDBJ whole genome shotgun (WGS) entry which is preliminary data.</text>
</comment>
<comment type="similarity">
    <text evidence="2">Belongs to the RLP family.</text>
</comment>
<keyword evidence="7" id="KW-0677">Repeat</keyword>
<dbReference type="PANTHER" id="PTHR48052">
    <property type="entry name" value="UNNAMED PRODUCT"/>
    <property type="match status" value="1"/>
</dbReference>
<dbReference type="Pfam" id="PF12799">
    <property type="entry name" value="LRR_4"/>
    <property type="match status" value="1"/>
</dbReference>
<dbReference type="Pfam" id="PF08263">
    <property type="entry name" value="LRRNT_2"/>
    <property type="match status" value="1"/>
</dbReference>
<name>A0AAD5Z195_9POAL</name>
<comment type="subcellular location">
    <subcellularLocation>
        <location evidence="1">Cell membrane</location>
        <topology evidence="1">Single-pass type I membrane protein</topology>
    </subcellularLocation>
</comment>
<feature type="chain" id="PRO_5041970717" description="Leucine-rich repeat-containing N-terminal plant-type domain-containing protein" evidence="12">
    <location>
        <begin position="23"/>
        <end position="241"/>
    </location>
</feature>
<keyword evidence="10" id="KW-0675">Receptor</keyword>
<dbReference type="InterPro" id="IPR025875">
    <property type="entry name" value="Leu-rich_rpt_4"/>
</dbReference>
<dbReference type="Pfam" id="PF00560">
    <property type="entry name" value="LRR_1"/>
    <property type="match status" value="1"/>
</dbReference>
<evidence type="ECO:0000313" key="15">
    <source>
        <dbReference type="Proteomes" id="UP001210211"/>
    </source>
</evidence>
<keyword evidence="11" id="KW-0325">Glycoprotein</keyword>
<dbReference type="InterPro" id="IPR013210">
    <property type="entry name" value="LRR_N_plant-typ"/>
</dbReference>
<keyword evidence="5" id="KW-0812">Transmembrane</keyword>
<reference evidence="14 15" key="1">
    <citation type="journal article" date="2022" name="Cell">
        <title>Repeat-based holocentromeres influence genome architecture and karyotype evolution.</title>
        <authorList>
            <person name="Hofstatter P.G."/>
            <person name="Thangavel G."/>
            <person name="Lux T."/>
            <person name="Neumann P."/>
            <person name="Vondrak T."/>
            <person name="Novak P."/>
            <person name="Zhang M."/>
            <person name="Costa L."/>
            <person name="Castellani M."/>
            <person name="Scott A."/>
            <person name="Toegelov H."/>
            <person name="Fuchs J."/>
            <person name="Mata-Sucre Y."/>
            <person name="Dias Y."/>
            <person name="Vanzela A.L.L."/>
            <person name="Huettel B."/>
            <person name="Almeida C.C.S."/>
            <person name="Simkova H."/>
            <person name="Souza G."/>
            <person name="Pedrosa-Harand A."/>
            <person name="Macas J."/>
            <person name="Mayer K.F.X."/>
            <person name="Houben A."/>
            <person name="Marques A."/>
        </authorList>
    </citation>
    <scope>NUCLEOTIDE SEQUENCE [LARGE SCALE GENOMIC DNA]</scope>
    <source>
        <strain evidence="14">RhyTen1mFocal</strain>
    </source>
</reference>
<sequence>MVTRALFCFLYILLFCALSAKAGDVDLLISFKNRLPNPNMLSDWNHMRGVCQFRGVTCKNGHVSSLMIRGRPLKADFSSVSAYVLSLPNLETLTLHSTNLTGSISGSANCAVRLKELDISSNNLRGSVSDAASLAASCPSLQSLNLSHNSIGWPFYNSSPIHPQLKILDMSYNKIATDKDLQWLFSKIGLLQHLDLSNNYIQGNMPRLTNCTSLQQLDLSANQLFGTIPAGTFSGTLGASI</sequence>
<evidence type="ECO:0000256" key="2">
    <source>
        <dbReference type="ARBA" id="ARBA00009592"/>
    </source>
</evidence>
<keyword evidence="9" id="KW-0472">Membrane</keyword>
<dbReference type="Gene3D" id="3.80.10.10">
    <property type="entry name" value="Ribonuclease Inhibitor"/>
    <property type="match status" value="1"/>
</dbReference>
<keyword evidence="4" id="KW-0433">Leucine-rich repeat</keyword>
<evidence type="ECO:0000256" key="3">
    <source>
        <dbReference type="ARBA" id="ARBA00022475"/>
    </source>
</evidence>
<evidence type="ECO:0000256" key="10">
    <source>
        <dbReference type="ARBA" id="ARBA00023170"/>
    </source>
</evidence>
<organism evidence="14 15">
    <name type="scientific">Rhynchospora tenuis</name>
    <dbReference type="NCBI Taxonomy" id="198213"/>
    <lineage>
        <taxon>Eukaryota</taxon>
        <taxon>Viridiplantae</taxon>
        <taxon>Streptophyta</taxon>
        <taxon>Embryophyta</taxon>
        <taxon>Tracheophyta</taxon>
        <taxon>Spermatophyta</taxon>
        <taxon>Magnoliopsida</taxon>
        <taxon>Liliopsida</taxon>
        <taxon>Poales</taxon>
        <taxon>Cyperaceae</taxon>
        <taxon>Cyperoideae</taxon>
        <taxon>Rhynchosporeae</taxon>
        <taxon>Rhynchospora</taxon>
    </lineage>
</organism>
<evidence type="ECO:0000256" key="9">
    <source>
        <dbReference type="ARBA" id="ARBA00023136"/>
    </source>
</evidence>
<evidence type="ECO:0000256" key="5">
    <source>
        <dbReference type="ARBA" id="ARBA00022692"/>
    </source>
</evidence>
<evidence type="ECO:0000256" key="1">
    <source>
        <dbReference type="ARBA" id="ARBA00004251"/>
    </source>
</evidence>